<name>A0A834N658_VESGE</name>
<protein>
    <submittedName>
        <fullName evidence="1">Uncharacterized protein</fullName>
    </submittedName>
</protein>
<dbReference type="AlphaFoldDB" id="A0A834N658"/>
<sequence length="186" mass="21150">MNIPPVGFITFIYARLFDVFGRPPPISRCLPPVFVTFSRRPLTSTLPPPLEQSQSRLLLLDNARGDRGFTFVDACERTRHSFETFFFPGCFLATHCLDDPDNATGRREAEDTESRKDVGIVERAFGMTENFPFIVKRMKLLWVYEENDYVEPLKPAFGYGYSNDNGTTTMSRTTTTMTPGKAIEVQ</sequence>
<dbReference type="Proteomes" id="UP000617340">
    <property type="component" value="Unassembled WGS sequence"/>
</dbReference>
<keyword evidence="2" id="KW-1185">Reference proteome</keyword>
<dbReference type="EMBL" id="JACSDZ010000008">
    <property type="protein sequence ID" value="KAF7397682.1"/>
    <property type="molecule type" value="Genomic_DNA"/>
</dbReference>
<gene>
    <name evidence="1" type="ORF">HZH68_008904</name>
</gene>
<reference evidence="1" key="1">
    <citation type="journal article" date="2020" name="G3 (Bethesda)">
        <title>High-Quality Assemblies for Three Invasive Social Wasps from the &lt;i&gt;Vespula&lt;/i&gt; Genus.</title>
        <authorList>
            <person name="Harrop T.W.R."/>
            <person name="Guhlin J."/>
            <person name="McLaughlin G.M."/>
            <person name="Permina E."/>
            <person name="Stockwell P."/>
            <person name="Gilligan J."/>
            <person name="Le Lec M.F."/>
            <person name="Gruber M.A.M."/>
            <person name="Quinn O."/>
            <person name="Lovegrove M."/>
            <person name="Duncan E.J."/>
            <person name="Remnant E.J."/>
            <person name="Van Eeckhoven J."/>
            <person name="Graham B."/>
            <person name="Knapp R.A."/>
            <person name="Langford K.W."/>
            <person name="Kronenberg Z."/>
            <person name="Press M.O."/>
            <person name="Eacker S.M."/>
            <person name="Wilson-Rankin E.E."/>
            <person name="Purcell J."/>
            <person name="Lester P.J."/>
            <person name="Dearden P.K."/>
        </authorList>
    </citation>
    <scope>NUCLEOTIDE SEQUENCE</scope>
    <source>
        <strain evidence="1">Linc-1</strain>
    </source>
</reference>
<proteinExistence type="predicted"/>
<evidence type="ECO:0000313" key="2">
    <source>
        <dbReference type="Proteomes" id="UP000617340"/>
    </source>
</evidence>
<comment type="caution">
    <text evidence="1">The sequence shown here is derived from an EMBL/GenBank/DDBJ whole genome shotgun (WGS) entry which is preliminary data.</text>
</comment>
<organism evidence="1 2">
    <name type="scientific">Vespula germanica</name>
    <name type="common">German yellow jacket</name>
    <name type="synonym">Paravespula germanica</name>
    <dbReference type="NCBI Taxonomy" id="30212"/>
    <lineage>
        <taxon>Eukaryota</taxon>
        <taxon>Metazoa</taxon>
        <taxon>Ecdysozoa</taxon>
        <taxon>Arthropoda</taxon>
        <taxon>Hexapoda</taxon>
        <taxon>Insecta</taxon>
        <taxon>Pterygota</taxon>
        <taxon>Neoptera</taxon>
        <taxon>Endopterygota</taxon>
        <taxon>Hymenoptera</taxon>
        <taxon>Apocrita</taxon>
        <taxon>Aculeata</taxon>
        <taxon>Vespoidea</taxon>
        <taxon>Vespidae</taxon>
        <taxon>Vespinae</taxon>
        <taxon>Vespula</taxon>
    </lineage>
</organism>
<evidence type="ECO:0000313" key="1">
    <source>
        <dbReference type="EMBL" id="KAF7397682.1"/>
    </source>
</evidence>
<accession>A0A834N658</accession>